<evidence type="ECO:0000313" key="25">
    <source>
        <dbReference type="Proteomes" id="UP000075886"/>
    </source>
</evidence>
<comment type="subcellular location">
    <subcellularLocation>
        <location evidence="2">Cell membrane</location>
        <topology evidence="2">Lipid-anchor</topology>
        <topology evidence="2">GPI-anchor</topology>
    </subcellularLocation>
</comment>
<evidence type="ECO:0000256" key="20">
    <source>
        <dbReference type="SAM" id="SignalP"/>
    </source>
</evidence>
<dbReference type="FunFam" id="1.10.390.10:FF:000019">
    <property type="entry name" value="Aminopeptidase"/>
    <property type="match status" value="1"/>
</dbReference>
<evidence type="ECO:0000256" key="5">
    <source>
        <dbReference type="ARBA" id="ARBA00022622"/>
    </source>
</evidence>
<dbReference type="AlphaFoldDB" id="A0A182Q8V0"/>
<dbReference type="GO" id="GO:0043171">
    <property type="term" value="P:peptide catabolic process"/>
    <property type="evidence" value="ECO:0007669"/>
    <property type="project" value="TreeGrafter"/>
</dbReference>
<dbReference type="Gene3D" id="2.60.40.1730">
    <property type="entry name" value="tricorn interacting facor f3 domain"/>
    <property type="match status" value="1"/>
</dbReference>
<reference evidence="25" key="1">
    <citation type="submission" date="2014-01" db="EMBL/GenBank/DDBJ databases">
        <title>The Genome Sequence of Anopheles farauti FAR1 (V2).</title>
        <authorList>
            <consortium name="The Broad Institute Genomics Platform"/>
            <person name="Neafsey D.E."/>
            <person name="Besansky N."/>
            <person name="Howell P."/>
            <person name="Walton C."/>
            <person name="Young S.K."/>
            <person name="Zeng Q."/>
            <person name="Gargeya S."/>
            <person name="Fitzgerald M."/>
            <person name="Haas B."/>
            <person name="Abouelleil A."/>
            <person name="Allen A.W."/>
            <person name="Alvarado L."/>
            <person name="Arachchi H.M."/>
            <person name="Berlin A.M."/>
            <person name="Chapman S.B."/>
            <person name="Gainer-Dewar J."/>
            <person name="Goldberg J."/>
            <person name="Griggs A."/>
            <person name="Gujja S."/>
            <person name="Hansen M."/>
            <person name="Howarth C."/>
            <person name="Imamovic A."/>
            <person name="Ireland A."/>
            <person name="Larimer J."/>
            <person name="McCowan C."/>
            <person name="Murphy C."/>
            <person name="Pearson M."/>
            <person name="Poon T.W."/>
            <person name="Priest M."/>
            <person name="Roberts A."/>
            <person name="Saif S."/>
            <person name="Shea T."/>
            <person name="Sisk P."/>
            <person name="Sykes S."/>
            <person name="Wortman J."/>
            <person name="Nusbaum C."/>
            <person name="Birren B."/>
        </authorList>
    </citation>
    <scope>NUCLEOTIDE SEQUENCE [LARGE SCALE GENOMIC DNA]</scope>
    <source>
        <strain evidence="25">FAR1</strain>
    </source>
</reference>
<keyword evidence="5" id="KW-0336">GPI-anchor</keyword>
<dbReference type="GO" id="GO:0016285">
    <property type="term" value="F:alanyl aminopeptidase activity"/>
    <property type="evidence" value="ECO:0007669"/>
    <property type="project" value="UniProtKB-EC"/>
</dbReference>
<evidence type="ECO:0000256" key="8">
    <source>
        <dbReference type="ARBA" id="ARBA00022729"/>
    </source>
</evidence>
<feature type="binding site" evidence="17">
    <location>
        <position position="393"/>
    </location>
    <ligand>
        <name>Zn(2+)</name>
        <dbReference type="ChEBI" id="CHEBI:29105"/>
        <note>catalytic</note>
    </ligand>
</feature>
<feature type="domain" description="ERAP1-like C-terminal" evidence="22">
    <location>
        <begin position="601"/>
        <end position="913"/>
    </location>
</feature>
<feature type="signal peptide" evidence="20">
    <location>
        <begin position="1"/>
        <end position="38"/>
    </location>
</feature>
<sequence>MAYETVKRCPTMGPRQPRWLLVSLVYLMVAAVLSDASAVGPVPDESFLWSSEVSDVAPTREVDGSYFLPITSVPTHYAISLRTDIHEDVRTFSAKTQVHLTVVGSTDHITLHVQELNIGTVDLYRVPASGGAPIWIDSPIWTTDIVREHLVCRYTGTLPLGNYILELSYTGSMRNYQSGYLVSRYRDETDQWRSVGTTHFQATLARRVFPCYDEPALKATFELDITHHRTYTAIANMPRLNLTVDPTNREYLISHFGKSPPMSTYLLAFAVTDFVTLSNGAHEVVVRGNAQEDARYAVDVGATILERLGAYLELPYYDQMPKMTSIAVPDRGTGAMENWGLVTYGEPSLLYNPTVNTYRNRKRVTTVIAHEYAHQWFGDLVSPRWWDHIWLNEGFATLYEYYATRLAEPGDEYWELFNAEVTQRAFLQDANENIRPMNWNAATPNEVSSLFDIIAYQKAGSVLNMFRNVLGEASWRQGLTQYLTERGYDAATEENLANQLQRAVEGKDILPPTVNVPELLASWTDGAGFPVLNVHRLYRHGSMILSQTRFLEQSVLPTDHTWHIPYNYAYESAATFYDLTTTGWLALGAAKIETPVPDDEWVVFNKQQTGYYRVNYDRRNWELLAEALAANHNAIHRLNRAQLIDDAFNLARADLLDMAVVLNLMRYLRAERDYAPWHAADKVLTYLYGKLRATEHEHSFLVYVDQLIEEVYATVTVDTVNPGESTLYKYLRQLITAWACRIGYKDCLQRSREALRKEYSPAAQEPAVPVHPDVRAVVYCYGLQPDAGNEFQSIFQRVMASRNQAERTDLIDALGCARNADSIRTLLATIVFSAAPGSNFVFLSEERNQMFRAIYSGGRAPTLALMDVLADSVTLQQIMAIVGEGTITDAVMNIAQRTNGAEEMAQLESLLTALGQSLPLTTLDSARKTASERAQWYSSAEALIVGEFLEQYAA</sequence>
<dbReference type="Proteomes" id="UP000075886">
    <property type="component" value="Unassembled WGS sequence"/>
</dbReference>
<dbReference type="GO" id="GO:0006508">
    <property type="term" value="P:proteolysis"/>
    <property type="evidence" value="ECO:0007669"/>
    <property type="project" value="UniProtKB-KW"/>
</dbReference>
<dbReference type="Pfam" id="PF17900">
    <property type="entry name" value="Peptidase_M1_N"/>
    <property type="match status" value="1"/>
</dbReference>
<dbReference type="InterPro" id="IPR014782">
    <property type="entry name" value="Peptidase_M1_dom"/>
</dbReference>
<keyword evidence="19" id="KW-0031">Aminopeptidase</keyword>
<keyword evidence="6 19" id="KW-0645">Protease</keyword>
<dbReference type="InterPro" id="IPR034016">
    <property type="entry name" value="M1_APN-typ"/>
</dbReference>
<keyword evidence="25" id="KW-1185">Reference proteome</keyword>
<dbReference type="VEuPathDB" id="VectorBase:AFAF005365"/>
<dbReference type="EMBL" id="AXCN02000189">
    <property type="status" value="NOT_ANNOTATED_CDS"/>
    <property type="molecule type" value="Genomic_DNA"/>
</dbReference>
<dbReference type="Gene3D" id="2.60.40.1910">
    <property type="match status" value="1"/>
</dbReference>
<evidence type="ECO:0000256" key="1">
    <source>
        <dbReference type="ARBA" id="ARBA00000098"/>
    </source>
</evidence>
<dbReference type="GO" id="GO:0098552">
    <property type="term" value="C:side of membrane"/>
    <property type="evidence" value="ECO:0007669"/>
    <property type="project" value="UniProtKB-KW"/>
</dbReference>
<dbReference type="InterPro" id="IPR045357">
    <property type="entry name" value="Aminopeptidase_N-like_N"/>
</dbReference>
<evidence type="ECO:0000256" key="10">
    <source>
        <dbReference type="ARBA" id="ARBA00022833"/>
    </source>
</evidence>
<keyword evidence="8 20" id="KW-0732">Signal</keyword>
<dbReference type="InterPro" id="IPR050344">
    <property type="entry name" value="Peptidase_M1_aminopeptidases"/>
</dbReference>
<keyword evidence="15" id="KW-0449">Lipoprotein</keyword>
<dbReference type="EC" id="3.4.11.-" evidence="19"/>
<keyword evidence="7 17" id="KW-0479">Metal-binding</keyword>
<dbReference type="GO" id="GO:0005886">
    <property type="term" value="C:plasma membrane"/>
    <property type="evidence" value="ECO:0007669"/>
    <property type="project" value="UniProtKB-SubCell"/>
</dbReference>
<evidence type="ECO:0000256" key="14">
    <source>
        <dbReference type="ARBA" id="ARBA00023180"/>
    </source>
</evidence>
<feature type="chain" id="PRO_5008132558" description="Aminopeptidase" evidence="20">
    <location>
        <begin position="39"/>
        <end position="954"/>
    </location>
</feature>
<evidence type="ECO:0000313" key="24">
    <source>
        <dbReference type="EnsemblMetazoa" id="AFAF005365-PA"/>
    </source>
</evidence>
<evidence type="ECO:0000256" key="19">
    <source>
        <dbReference type="RuleBase" id="RU364040"/>
    </source>
</evidence>
<dbReference type="InterPro" id="IPR024571">
    <property type="entry name" value="ERAP1-like_C_dom"/>
</dbReference>
<dbReference type="EnsemblMetazoa" id="AFAF005365-RA">
    <property type="protein sequence ID" value="AFAF005365-PA"/>
    <property type="gene ID" value="AFAF005365"/>
</dbReference>
<dbReference type="GO" id="GO:0042277">
    <property type="term" value="F:peptide binding"/>
    <property type="evidence" value="ECO:0007669"/>
    <property type="project" value="TreeGrafter"/>
</dbReference>
<dbReference type="GO" id="GO:0008270">
    <property type="term" value="F:zinc ion binding"/>
    <property type="evidence" value="ECO:0007669"/>
    <property type="project" value="UniProtKB-UniRule"/>
</dbReference>
<evidence type="ECO:0000256" key="12">
    <source>
        <dbReference type="ARBA" id="ARBA00023136"/>
    </source>
</evidence>
<evidence type="ECO:0000256" key="2">
    <source>
        <dbReference type="ARBA" id="ARBA00004609"/>
    </source>
</evidence>
<dbReference type="FunFam" id="2.60.40.1910:FF:000008">
    <property type="entry name" value="Aminopeptidase"/>
    <property type="match status" value="1"/>
</dbReference>
<proteinExistence type="inferred from homology"/>
<evidence type="ECO:0000256" key="11">
    <source>
        <dbReference type="ARBA" id="ARBA00023049"/>
    </source>
</evidence>
<dbReference type="Gene3D" id="1.10.390.10">
    <property type="entry name" value="Neutral Protease Domain 2"/>
    <property type="match status" value="1"/>
</dbReference>
<dbReference type="SUPFAM" id="SSF55486">
    <property type="entry name" value="Metalloproteases ('zincins'), catalytic domain"/>
    <property type="match status" value="1"/>
</dbReference>
<protein>
    <recommendedName>
        <fullName evidence="19">Aminopeptidase</fullName>
        <ecNumber evidence="19">3.4.11.-</ecNumber>
    </recommendedName>
</protein>
<keyword evidence="10 17" id="KW-0862">Zinc</keyword>
<dbReference type="GO" id="GO:0005615">
    <property type="term" value="C:extracellular space"/>
    <property type="evidence" value="ECO:0007669"/>
    <property type="project" value="TreeGrafter"/>
</dbReference>
<keyword evidence="12" id="KW-0472">Membrane</keyword>
<keyword evidence="11 19" id="KW-0482">Metalloprotease</keyword>
<dbReference type="InterPro" id="IPR001930">
    <property type="entry name" value="Peptidase_M1"/>
</dbReference>
<dbReference type="STRING" id="69004.A0A182Q8V0"/>
<comment type="similarity">
    <text evidence="3 19">Belongs to the peptidase M1 family.</text>
</comment>
<evidence type="ECO:0000256" key="4">
    <source>
        <dbReference type="ARBA" id="ARBA00022475"/>
    </source>
</evidence>
<keyword evidence="14" id="KW-0325">Glycoprotein</keyword>
<evidence type="ECO:0000256" key="13">
    <source>
        <dbReference type="ARBA" id="ARBA00023157"/>
    </source>
</evidence>
<dbReference type="GO" id="GO:0005737">
    <property type="term" value="C:cytoplasm"/>
    <property type="evidence" value="ECO:0007669"/>
    <property type="project" value="TreeGrafter"/>
</dbReference>
<feature type="domain" description="Aminopeptidase N-like N-terminal" evidence="23">
    <location>
        <begin position="73"/>
        <end position="266"/>
    </location>
</feature>
<evidence type="ECO:0000256" key="3">
    <source>
        <dbReference type="ARBA" id="ARBA00010136"/>
    </source>
</evidence>
<dbReference type="InterPro" id="IPR027268">
    <property type="entry name" value="Peptidase_M4/M1_CTD_sf"/>
</dbReference>
<feature type="binding site" evidence="17">
    <location>
        <position position="374"/>
    </location>
    <ligand>
        <name>Zn(2+)</name>
        <dbReference type="ChEBI" id="CHEBI:29105"/>
        <note>catalytic</note>
    </ligand>
</feature>
<evidence type="ECO:0000256" key="6">
    <source>
        <dbReference type="ARBA" id="ARBA00022670"/>
    </source>
</evidence>
<dbReference type="CDD" id="cd09601">
    <property type="entry name" value="M1_APN-Q_like"/>
    <property type="match status" value="1"/>
</dbReference>
<name>A0A182Q8V0_9DIPT</name>
<dbReference type="GO" id="GO:0070006">
    <property type="term" value="F:metalloaminopeptidase activity"/>
    <property type="evidence" value="ECO:0007669"/>
    <property type="project" value="TreeGrafter"/>
</dbReference>
<keyword evidence="4" id="KW-1003">Cell membrane</keyword>
<feature type="binding site" evidence="17">
    <location>
        <position position="370"/>
    </location>
    <ligand>
        <name>Zn(2+)</name>
        <dbReference type="ChEBI" id="CHEBI:29105"/>
        <note>catalytic</note>
    </ligand>
</feature>
<accession>A0A182Q8V0</accession>
<reference evidence="24" key="2">
    <citation type="submission" date="2020-05" db="UniProtKB">
        <authorList>
            <consortium name="EnsemblMetazoa"/>
        </authorList>
    </citation>
    <scope>IDENTIFICATION</scope>
    <source>
        <strain evidence="24">FAR1</strain>
    </source>
</reference>
<feature type="active site" description="Proton acceptor" evidence="16">
    <location>
        <position position="371"/>
    </location>
</feature>
<dbReference type="SUPFAM" id="SSF63737">
    <property type="entry name" value="Leukotriene A4 hydrolase N-terminal domain"/>
    <property type="match status" value="1"/>
</dbReference>
<dbReference type="Gene3D" id="1.25.50.20">
    <property type="match status" value="1"/>
</dbReference>
<keyword evidence="13" id="KW-1015">Disulfide bond</keyword>
<dbReference type="Pfam" id="PF11838">
    <property type="entry name" value="ERAP1_C"/>
    <property type="match status" value="1"/>
</dbReference>
<dbReference type="PANTHER" id="PTHR11533">
    <property type="entry name" value="PROTEASE M1 ZINC METALLOPROTEASE"/>
    <property type="match status" value="1"/>
</dbReference>
<evidence type="ECO:0000256" key="15">
    <source>
        <dbReference type="ARBA" id="ARBA00023288"/>
    </source>
</evidence>
<evidence type="ECO:0000256" key="16">
    <source>
        <dbReference type="PIRSR" id="PIRSR634016-1"/>
    </source>
</evidence>
<evidence type="ECO:0000256" key="18">
    <source>
        <dbReference type="PIRSR" id="PIRSR634016-4"/>
    </source>
</evidence>
<dbReference type="FunFam" id="1.25.50.20:FF:000001">
    <property type="entry name" value="Aminopeptidase"/>
    <property type="match status" value="1"/>
</dbReference>
<evidence type="ECO:0000259" key="22">
    <source>
        <dbReference type="Pfam" id="PF11838"/>
    </source>
</evidence>
<evidence type="ECO:0000259" key="23">
    <source>
        <dbReference type="Pfam" id="PF17900"/>
    </source>
</evidence>
<feature type="domain" description="Peptidase M1 membrane alanine aminopeptidase" evidence="21">
    <location>
        <begin position="296"/>
        <end position="514"/>
    </location>
</feature>
<organism evidence="24 25">
    <name type="scientific">Anopheles farauti</name>
    <dbReference type="NCBI Taxonomy" id="69004"/>
    <lineage>
        <taxon>Eukaryota</taxon>
        <taxon>Metazoa</taxon>
        <taxon>Ecdysozoa</taxon>
        <taxon>Arthropoda</taxon>
        <taxon>Hexapoda</taxon>
        <taxon>Insecta</taxon>
        <taxon>Pterygota</taxon>
        <taxon>Neoptera</taxon>
        <taxon>Endopterygota</taxon>
        <taxon>Diptera</taxon>
        <taxon>Nematocera</taxon>
        <taxon>Culicoidea</taxon>
        <taxon>Culicidae</taxon>
        <taxon>Anophelinae</taxon>
        <taxon>Anopheles</taxon>
    </lineage>
</organism>
<evidence type="ECO:0000256" key="7">
    <source>
        <dbReference type="ARBA" id="ARBA00022723"/>
    </source>
</evidence>
<feature type="site" description="Transition state stabilizer" evidence="18">
    <location>
        <position position="456"/>
    </location>
</feature>
<dbReference type="PRINTS" id="PR00756">
    <property type="entry name" value="ALADIPTASE"/>
</dbReference>
<dbReference type="InterPro" id="IPR042097">
    <property type="entry name" value="Aminopeptidase_N-like_N_sf"/>
</dbReference>
<dbReference type="PANTHER" id="PTHR11533:SF290">
    <property type="entry name" value="AMINOPEPTIDASE"/>
    <property type="match status" value="1"/>
</dbReference>
<comment type="catalytic activity">
    <reaction evidence="1">
        <text>Release of an N-terminal amino acid, Xaa-|-Yaa- from a peptide, amide or arylamide. Xaa is preferably Ala, but may be most amino acids including Pro (slow action). When a terminal hydrophobic residue is followed by a prolyl residue, the two may be released as an intact Xaa-Pro dipeptide.</text>
        <dbReference type="EC" id="3.4.11.2"/>
    </reaction>
</comment>
<evidence type="ECO:0000259" key="21">
    <source>
        <dbReference type="Pfam" id="PF01433"/>
    </source>
</evidence>
<comment type="cofactor">
    <cofactor evidence="17 19">
        <name>Zn(2+)</name>
        <dbReference type="ChEBI" id="CHEBI:29105"/>
    </cofactor>
    <text evidence="17 19">Binds 1 zinc ion per subunit.</text>
</comment>
<dbReference type="Pfam" id="PF01433">
    <property type="entry name" value="Peptidase_M1"/>
    <property type="match status" value="1"/>
</dbReference>
<evidence type="ECO:0000256" key="17">
    <source>
        <dbReference type="PIRSR" id="PIRSR634016-3"/>
    </source>
</evidence>
<keyword evidence="9 19" id="KW-0378">Hydrolase</keyword>
<evidence type="ECO:0000256" key="9">
    <source>
        <dbReference type="ARBA" id="ARBA00022801"/>
    </source>
</evidence>